<dbReference type="RefSeq" id="WP_069206074.1">
    <property type="nucleotide sequence ID" value="NZ_CP014168.1"/>
</dbReference>
<dbReference type="KEGG" id="span:AWL63_17950"/>
<evidence type="ECO:0008006" key="3">
    <source>
        <dbReference type="Google" id="ProtNLM"/>
    </source>
</evidence>
<name>A0A1B3ZDN2_9SPHN</name>
<accession>A0A1B3ZDN2</accession>
<dbReference type="GO" id="GO:0110001">
    <property type="term" value="C:toxin-antitoxin complex"/>
    <property type="evidence" value="ECO:0007669"/>
    <property type="project" value="InterPro"/>
</dbReference>
<dbReference type="InterPro" id="IPR018669">
    <property type="entry name" value="Toxin_HigB"/>
</dbReference>
<dbReference type="Proteomes" id="UP000094256">
    <property type="component" value="Chromosome"/>
</dbReference>
<evidence type="ECO:0000313" key="1">
    <source>
        <dbReference type="EMBL" id="AOH85539.1"/>
    </source>
</evidence>
<dbReference type="OrthoDB" id="9799912at2"/>
<dbReference type="STRING" id="1560345.AWL63_17950"/>
<dbReference type="GO" id="GO:0003723">
    <property type="term" value="F:RNA binding"/>
    <property type="evidence" value="ECO:0007669"/>
    <property type="project" value="InterPro"/>
</dbReference>
<protein>
    <recommendedName>
        <fullName evidence="3">Addiction module toxin RelE</fullName>
    </recommendedName>
</protein>
<proteinExistence type="predicted"/>
<reference evidence="1 2" key="1">
    <citation type="submission" date="2016-01" db="EMBL/GenBank/DDBJ databases">
        <title>Complete genome and mega plasmid sequence of Sphingomonas panacis DCY99 elicits systemic resistance in rice to Xanthomonas oryzae.</title>
        <authorList>
            <person name="Kim Y.J."/>
            <person name="Yang D.C."/>
            <person name="Sing P."/>
        </authorList>
    </citation>
    <scope>NUCLEOTIDE SEQUENCE [LARGE SCALE GENOMIC DNA]</scope>
    <source>
        <strain evidence="1 2">DCY99</strain>
    </source>
</reference>
<gene>
    <name evidence="1" type="ORF">AWL63_17950</name>
</gene>
<evidence type="ECO:0000313" key="2">
    <source>
        <dbReference type="Proteomes" id="UP000094256"/>
    </source>
</evidence>
<dbReference type="Pfam" id="PF09907">
    <property type="entry name" value="HigB_toxin"/>
    <property type="match status" value="1"/>
</dbReference>
<dbReference type="GO" id="GO:0004519">
    <property type="term" value="F:endonuclease activity"/>
    <property type="evidence" value="ECO:0007669"/>
    <property type="project" value="InterPro"/>
</dbReference>
<dbReference type="EMBL" id="CP014168">
    <property type="protein sequence ID" value="AOH85539.1"/>
    <property type="molecule type" value="Genomic_DNA"/>
</dbReference>
<dbReference type="AlphaFoldDB" id="A0A1B3ZDN2"/>
<sequence>MRLIARSTLAAFIEKHPETRASLTHWQSVVKTASWANASDVQAAFSKAKALNGERVRFEVAGGDYRLIVAFDFRRGIAFVKFVGTHADYDRIDALTVDLF</sequence>
<organism evidence="1 2">
    <name type="scientific">Sphingomonas panacis</name>
    <dbReference type="NCBI Taxonomy" id="1560345"/>
    <lineage>
        <taxon>Bacteria</taxon>
        <taxon>Pseudomonadati</taxon>
        <taxon>Pseudomonadota</taxon>
        <taxon>Alphaproteobacteria</taxon>
        <taxon>Sphingomonadales</taxon>
        <taxon>Sphingomonadaceae</taxon>
        <taxon>Sphingomonas</taxon>
    </lineage>
</organism>
<keyword evidence="2" id="KW-1185">Reference proteome</keyword>